<dbReference type="OrthoDB" id="1746529at2759"/>
<comment type="caution">
    <text evidence="3">The sequence shown here is derived from an EMBL/GenBank/DDBJ whole genome shotgun (WGS) entry which is preliminary data.</text>
</comment>
<gene>
    <name evidence="3" type="ORF">HHK36_013039</name>
</gene>
<feature type="domain" description="Disease resistance R13L4/SHOC-2-like LRR" evidence="2">
    <location>
        <begin position="13"/>
        <end position="93"/>
    </location>
</feature>
<protein>
    <recommendedName>
        <fullName evidence="2">Disease resistance R13L4/SHOC-2-like LRR domain-containing protein</fullName>
    </recommendedName>
</protein>
<evidence type="ECO:0000313" key="3">
    <source>
        <dbReference type="EMBL" id="KAF8402087.1"/>
    </source>
</evidence>
<name>A0A834Z980_TETSI</name>
<sequence length="187" mass="21458">MFIFGVRSFSNSSMHTFFGGFRLLKVLDLKGAPLEMFPNEIANLFYLRYLSLRRTRIKRLPNSIGKLQNLVTLDQCTDVSELPSEILKLERLIDDCLESLQDLTNLVEIQLLWAYDGEVLCFKSGRFQRLKFLGLGKLEGLRLVRVEDGAMPHLQTLDIRLCDSHTQTARNGLSHSDCRPALPKLRF</sequence>
<dbReference type="Proteomes" id="UP000655225">
    <property type="component" value="Unassembled WGS sequence"/>
</dbReference>
<evidence type="ECO:0000313" key="4">
    <source>
        <dbReference type="Proteomes" id="UP000655225"/>
    </source>
</evidence>
<organism evidence="3 4">
    <name type="scientific">Tetracentron sinense</name>
    <name type="common">Spur-leaf</name>
    <dbReference type="NCBI Taxonomy" id="13715"/>
    <lineage>
        <taxon>Eukaryota</taxon>
        <taxon>Viridiplantae</taxon>
        <taxon>Streptophyta</taxon>
        <taxon>Embryophyta</taxon>
        <taxon>Tracheophyta</taxon>
        <taxon>Spermatophyta</taxon>
        <taxon>Magnoliopsida</taxon>
        <taxon>Trochodendrales</taxon>
        <taxon>Trochodendraceae</taxon>
        <taxon>Tetracentron</taxon>
    </lineage>
</organism>
<reference evidence="3 4" key="1">
    <citation type="submission" date="2020-04" db="EMBL/GenBank/DDBJ databases">
        <title>Plant Genome Project.</title>
        <authorList>
            <person name="Zhang R.-G."/>
        </authorList>
    </citation>
    <scope>NUCLEOTIDE SEQUENCE [LARGE SCALE GENOMIC DNA]</scope>
    <source>
        <strain evidence="3">YNK0</strain>
        <tissue evidence="3">Leaf</tissue>
    </source>
</reference>
<dbReference type="Pfam" id="PF23598">
    <property type="entry name" value="LRR_14"/>
    <property type="match status" value="1"/>
</dbReference>
<dbReference type="EMBL" id="JABCRI010000008">
    <property type="protein sequence ID" value="KAF8402087.1"/>
    <property type="molecule type" value="Genomic_DNA"/>
</dbReference>
<accession>A0A834Z980</accession>
<dbReference type="InterPro" id="IPR055414">
    <property type="entry name" value="LRR_R13L4/SHOC2-like"/>
</dbReference>
<keyword evidence="4" id="KW-1185">Reference proteome</keyword>
<keyword evidence="1" id="KW-0677">Repeat</keyword>
<proteinExistence type="predicted"/>
<dbReference type="AlphaFoldDB" id="A0A834Z980"/>
<dbReference type="PANTHER" id="PTHR47186:SF57">
    <property type="entry name" value="OS02G0478300 PROTEIN"/>
    <property type="match status" value="1"/>
</dbReference>
<dbReference type="InterPro" id="IPR032675">
    <property type="entry name" value="LRR_dom_sf"/>
</dbReference>
<dbReference type="PANTHER" id="PTHR47186">
    <property type="entry name" value="LEUCINE-RICH REPEAT-CONTAINING PROTEIN 57"/>
    <property type="match status" value="1"/>
</dbReference>
<evidence type="ECO:0000256" key="1">
    <source>
        <dbReference type="ARBA" id="ARBA00022737"/>
    </source>
</evidence>
<evidence type="ECO:0000259" key="2">
    <source>
        <dbReference type="Pfam" id="PF23598"/>
    </source>
</evidence>
<dbReference type="Gene3D" id="3.80.10.10">
    <property type="entry name" value="Ribonuclease Inhibitor"/>
    <property type="match status" value="1"/>
</dbReference>
<dbReference type="SUPFAM" id="SSF52047">
    <property type="entry name" value="RNI-like"/>
    <property type="match status" value="1"/>
</dbReference>